<sequence length="495" mass="53518">MVDVLPSLRTSLPQRLEPDLWPYTARRVGPELYVGEVSLSALAQRYGTPCYVLDEKDVRRRCGEYRAAFGEGAVSYAARAFTSGRLVRWMAEEGLGLSVCSAGELAVARGVGFPAERLTMHGDAKTPVDLRAATECRVGRVVVTSLQEISRLATEGRGRRQKVLLRVLLGPAMPGATGLPAAPDEERFGLSAGTEELDEAVRRVTAQPGLELVGLDYFLGSQAARFGGYEQALRRMLAVMADLSHRFGCTLSELNLGGGFAVPYRYGEDGFAVEAFASRWPGVVRVECERLGIPMPRLTATPGRALVARAGVALYRVLGIRHDTAGHQLVAVDGGLSDNPRPALYGARYTPALIGRYPTVADRPTTVVGRHGESGDVIARDVPLPGDLHPGDLLAVADCGAYHHSMASNYNLVTRPPVVSVRDGQTRVMIRRETIDDLLARDPDLAAVRIAGEAQGRPMGRRAERRSERSMDRAIIPAVPRSNAGRVRPVKRLAS</sequence>
<name>A0ABP9SLM4_9ACTN</name>
<evidence type="ECO:0000256" key="6">
    <source>
        <dbReference type="NCBIfam" id="TIGR01048"/>
    </source>
</evidence>
<dbReference type="Proteomes" id="UP001501570">
    <property type="component" value="Unassembled WGS sequence"/>
</dbReference>
<keyword evidence="4 7" id="KW-0457">Lysine biosynthesis</keyword>
<keyword evidence="4 7" id="KW-0028">Amino-acid biosynthesis</keyword>
<dbReference type="SUPFAM" id="SSF50621">
    <property type="entry name" value="Alanine racemase C-terminal domain-like"/>
    <property type="match status" value="1"/>
</dbReference>
<dbReference type="InterPro" id="IPR009006">
    <property type="entry name" value="Ala_racemase/Decarboxylase_C"/>
</dbReference>
<comment type="caution">
    <text evidence="9">The sequence shown here is derived from an EMBL/GenBank/DDBJ whole genome shotgun (WGS) entry which is preliminary data.</text>
</comment>
<evidence type="ECO:0000256" key="7">
    <source>
        <dbReference type="RuleBase" id="RU003738"/>
    </source>
</evidence>
<dbReference type="Pfam" id="PF02784">
    <property type="entry name" value="Orn_Arg_deC_N"/>
    <property type="match status" value="1"/>
</dbReference>
<accession>A0ABP9SLM4</accession>
<dbReference type="PRINTS" id="PR01179">
    <property type="entry name" value="ODADCRBXLASE"/>
</dbReference>
<evidence type="ECO:0000256" key="3">
    <source>
        <dbReference type="ARBA" id="ARBA00022898"/>
    </source>
</evidence>
<dbReference type="EC" id="4.1.1.20" evidence="6 7"/>
<evidence type="ECO:0000256" key="5">
    <source>
        <dbReference type="ARBA" id="ARBA00023239"/>
    </source>
</evidence>
<dbReference type="InterPro" id="IPR002986">
    <property type="entry name" value="DAP_deCOOHase_LysA"/>
</dbReference>
<comment type="cofactor">
    <cofactor evidence="1 7">
        <name>pyridoxal 5'-phosphate</name>
        <dbReference type="ChEBI" id="CHEBI:597326"/>
    </cofactor>
</comment>
<keyword evidence="10" id="KW-1185">Reference proteome</keyword>
<dbReference type="SUPFAM" id="SSF51419">
    <property type="entry name" value="PLP-binding barrel"/>
    <property type="match status" value="1"/>
</dbReference>
<dbReference type="EMBL" id="BAABJQ010000034">
    <property type="protein sequence ID" value="GAA5198712.1"/>
    <property type="molecule type" value="Genomic_DNA"/>
</dbReference>
<evidence type="ECO:0000256" key="4">
    <source>
        <dbReference type="ARBA" id="ARBA00023154"/>
    </source>
</evidence>
<evidence type="ECO:0000256" key="2">
    <source>
        <dbReference type="ARBA" id="ARBA00022793"/>
    </source>
</evidence>
<keyword evidence="5 7" id="KW-0456">Lyase</keyword>
<dbReference type="PANTHER" id="PTHR43727:SF2">
    <property type="entry name" value="GROUP IV DECARBOXYLASE"/>
    <property type="match status" value="1"/>
</dbReference>
<dbReference type="NCBIfam" id="TIGR01048">
    <property type="entry name" value="lysA"/>
    <property type="match status" value="1"/>
</dbReference>
<dbReference type="InterPro" id="IPR000183">
    <property type="entry name" value="Orn/DAP/Arg_de-COase"/>
</dbReference>
<comment type="catalytic activity">
    <reaction evidence="7">
        <text>meso-2,6-diaminopimelate + H(+) = L-lysine + CO2</text>
        <dbReference type="Rhea" id="RHEA:15101"/>
        <dbReference type="ChEBI" id="CHEBI:15378"/>
        <dbReference type="ChEBI" id="CHEBI:16526"/>
        <dbReference type="ChEBI" id="CHEBI:32551"/>
        <dbReference type="ChEBI" id="CHEBI:57791"/>
        <dbReference type="EC" id="4.1.1.20"/>
    </reaction>
</comment>
<evidence type="ECO:0000313" key="9">
    <source>
        <dbReference type="EMBL" id="GAA5198712.1"/>
    </source>
</evidence>
<evidence type="ECO:0000256" key="1">
    <source>
        <dbReference type="ARBA" id="ARBA00001933"/>
    </source>
</evidence>
<evidence type="ECO:0000259" key="8">
    <source>
        <dbReference type="Pfam" id="PF02784"/>
    </source>
</evidence>
<reference evidence="10" key="1">
    <citation type="journal article" date="2019" name="Int. J. Syst. Evol. Microbiol.">
        <title>The Global Catalogue of Microorganisms (GCM) 10K type strain sequencing project: providing services to taxonomists for standard genome sequencing and annotation.</title>
        <authorList>
            <consortium name="The Broad Institute Genomics Platform"/>
            <consortium name="The Broad Institute Genome Sequencing Center for Infectious Disease"/>
            <person name="Wu L."/>
            <person name="Ma J."/>
        </authorList>
    </citation>
    <scope>NUCLEOTIDE SEQUENCE [LARGE SCALE GENOMIC DNA]</scope>
    <source>
        <strain evidence="10">JCM 18304</strain>
    </source>
</reference>
<organism evidence="9 10">
    <name type="scientific">Rugosimonospora acidiphila</name>
    <dbReference type="NCBI Taxonomy" id="556531"/>
    <lineage>
        <taxon>Bacteria</taxon>
        <taxon>Bacillati</taxon>
        <taxon>Actinomycetota</taxon>
        <taxon>Actinomycetes</taxon>
        <taxon>Micromonosporales</taxon>
        <taxon>Micromonosporaceae</taxon>
        <taxon>Rugosimonospora</taxon>
    </lineage>
</organism>
<gene>
    <name evidence="9" type="primary">lysA_2</name>
    <name evidence="9" type="ORF">GCM10023322_72720</name>
</gene>
<evidence type="ECO:0000313" key="10">
    <source>
        <dbReference type="Proteomes" id="UP001501570"/>
    </source>
</evidence>
<comment type="pathway">
    <text evidence="7">Amino-acid biosynthesis; L-lysine biosynthesis via DAP pathway; L-lysine from DL-2,6-diaminopimelate: step 1/1.</text>
</comment>
<protein>
    <recommendedName>
        <fullName evidence="6 7">Diaminopimelate decarboxylase</fullName>
        <ecNumber evidence="6 7">4.1.1.20</ecNumber>
    </recommendedName>
</protein>
<keyword evidence="2 7" id="KW-0210">Decarboxylase</keyword>
<dbReference type="PRINTS" id="PR01181">
    <property type="entry name" value="DAPDCRBXLASE"/>
</dbReference>
<dbReference type="Gene3D" id="3.20.20.10">
    <property type="entry name" value="Alanine racemase"/>
    <property type="match status" value="1"/>
</dbReference>
<proteinExistence type="predicted"/>
<dbReference type="Gene3D" id="2.40.37.10">
    <property type="entry name" value="Lyase, Ornithine Decarboxylase, Chain A, domain 1"/>
    <property type="match status" value="1"/>
</dbReference>
<feature type="domain" description="Orn/DAP/Arg decarboxylase 2 N-terminal" evidence="8">
    <location>
        <begin position="56"/>
        <end position="308"/>
    </location>
</feature>
<dbReference type="InterPro" id="IPR022644">
    <property type="entry name" value="De-COase2_N"/>
</dbReference>
<dbReference type="InterPro" id="IPR029066">
    <property type="entry name" value="PLP-binding_barrel"/>
</dbReference>
<dbReference type="CDD" id="cd06828">
    <property type="entry name" value="PLPDE_III_DapDC"/>
    <property type="match status" value="1"/>
</dbReference>
<keyword evidence="3" id="KW-0663">Pyridoxal phosphate</keyword>
<dbReference type="PANTHER" id="PTHR43727">
    <property type="entry name" value="DIAMINOPIMELATE DECARBOXYLASE"/>
    <property type="match status" value="1"/>
</dbReference>